<name>A0A2T7F4C1_9POAL</name>
<evidence type="ECO:0000313" key="3">
    <source>
        <dbReference type="Proteomes" id="UP000244336"/>
    </source>
</evidence>
<organism evidence="2 3">
    <name type="scientific">Panicum hallii var. hallii</name>
    <dbReference type="NCBI Taxonomy" id="1504633"/>
    <lineage>
        <taxon>Eukaryota</taxon>
        <taxon>Viridiplantae</taxon>
        <taxon>Streptophyta</taxon>
        <taxon>Embryophyta</taxon>
        <taxon>Tracheophyta</taxon>
        <taxon>Spermatophyta</taxon>
        <taxon>Magnoliopsida</taxon>
        <taxon>Liliopsida</taxon>
        <taxon>Poales</taxon>
        <taxon>Poaceae</taxon>
        <taxon>PACMAD clade</taxon>
        <taxon>Panicoideae</taxon>
        <taxon>Panicodae</taxon>
        <taxon>Paniceae</taxon>
        <taxon>Panicinae</taxon>
        <taxon>Panicum</taxon>
        <taxon>Panicum sect. Panicum</taxon>
    </lineage>
</organism>
<dbReference type="Pfam" id="PF12776">
    <property type="entry name" value="Myb_DNA-bind_3"/>
    <property type="match status" value="1"/>
</dbReference>
<protein>
    <recommendedName>
        <fullName evidence="1">Myb/SANT-like domain-containing protein</fullName>
    </recommendedName>
</protein>
<reference evidence="2 3" key="1">
    <citation type="submission" date="2018-04" db="EMBL/GenBank/DDBJ databases">
        <title>WGS assembly of Panicum hallii var. hallii HAL2.</title>
        <authorList>
            <person name="Lovell J."/>
            <person name="Jenkins J."/>
            <person name="Lowry D."/>
            <person name="Mamidi S."/>
            <person name="Sreedasyam A."/>
            <person name="Weng X."/>
            <person name="Barry K."/>
            <person name="Bonette J."/>
            <person name="Campitelli B."/>
            <person name="Daum C."/>
            <person name="Gordon S."/>
            <person name="Gould B."/>
            <person name="Lipzen A."/>
            <person name="MacQueen A."/>
            <person name="Palacio-Mejia J."/>
            <person name="Plott C."/>
            <person name="Shakirov E."/>
            <person name="Shu S."/>
            <person name="Yoshinaga Y."/>
            <person name="Zane M."/>
            <person name="Rokhsar D."/>
            <person name="Grimwood J."/>
            <person name="Schmutz J."/>
            <person name="Juenger T."/>
        </authorList>
    </citation>
    <scope>NUCLEOTIDE SEQUENCE [LARGE SCALE GENOMIC DNA]</scope>
    <source>
        <strain evidence="3">cv. HAL2</strain>
    </source>
</reference>
<dbReference type="Gramene" id="PUZ74926">
    <property type="protein sequence ID" value="PUZ74926"/>
    <property type="gene ID" value="GQ55_1G106000"/>
</dbReference>
<sequence>MNYNKRGLTRLGWQHVYRNFKKLTGLNYDNKQIQNKPTTMRRAFVNWRGLQT</sequence>
<dbReference type="STRING" id="1504633.A0A2T7F4C1"/>
<dbReference type="EMBL" id="CM009749">
    <property type="protein sequence ID" value="PUZ74926.1"/>
    <property type="molecule type" value="Genomic_DNA"/>
</dbReference>
<gene>
    <name evidence="2" type="ORF">GQ55_1G106000</name>
</gene>
<dbReference type="OrthoDB" id="684435at2759"/>
<dbReference type="PANTHER" id="PTHR47069:SF9">
    <property type="entry name" value="MYB_SANT-LIKE DOMAIN-CONTAINING PROTEIN"/>
    <property type="match status" value="1"/>
</dbReference>
<evidence type="ECO:0000259" key="1">
    <source>
        <dbReference type="Pfam" id="PF12776"/>
    </source>
</evidence>
<keyword evidence="3" id="KW-1185">Reference proteome</keyword>
<dbReference type="PANTHER" id="PTHR47069">
    <property type="match status" value="1"/>
</dbReference>
<accession>A0A2T7F4C1</accession>
<proteinExistence type="predicted"/>
<dbReference type="AlphaFoldDB" id="A0A2T7F4C1"/>
<dbReference type="Proteomes" id="UP000244336">
    <property type="component" value="Chromosome 1"/>
</dbReference>
<evidence type="ECO:0000313" key="2">
    <source>
        <dbReference type="EMBL" id="PUZ74926.1"/>
    </source>
</evidence>
<dbReference type="InterPro" id="IPR024752">
    <property type="entry name" value="Myb/SANT-like_dom"/>
</dbReference>
<feature type="domain" description="Myb/SANT-like" evidence="1">
    <location>
        <begin position="4"/>
        <end position="51"/>
    </location>
</feature>